<organism evidence="1 2">
    <name type="scientific">Isoptericola haloaureus</name>
    <dbReference type="NCBI Taxonomy" id="1542902"/>
    <lineage>
        <taxon>Bacteria</taxon>
        <taxon>Bacillati</taxon>
        <taxon>Actinomycetota</taxon>
        <taxon>Actinomycetes</taxon>
        <taxon>Micrococcales</taxon>
        <taxon>Promicromonosporaceae</taxon>
        <taxon>Isoptericola</taxon>
    </lineage>
</organism>
<accession>A0ABU7Z6V3</accession>
<reference evidence="1" key="1">
    <citation type="journal article" date="2024" name="Antonie Van Leeuwenhoek">
        <title>Isoptericola haloaureus sp. nov., a dimorphic actinobacterium isolated from mangrove sediments of southeast India, implicating biosaline agricultural significance through nitrogen fixation and salt tolerance genes.</title>
        <authorList>
            <person name="Prathaban M."/>
            <person name="Prathiviraj R."/>
            <person name="Ravichandran M."/>
            <person name="Natarajan S.D."/>
            <person name="Sobanaa M."/>
            <person name="Hari Krishna Kumar S."/>
            <person name="Chandrasekar V."/>
            <person name="Selvin J."/>
        </authorList>
    </citation>
    <scope>NUCLEOTIDE SEQUENCE</scope>
    <source>
        <strain evidence="1">MP1014</strain>
    </source>
</reference>
<dbReference type="Pfam" id="PF21790">
    <property type="entry name" value="OGG"/>
    <property type="match status" value="1"/>
</dbReference>
<evidence type="ECO:0000313" key="1">
    <source>
        <dbReference type="EMBL" id="MEG3615005.1"/>
    </source>
</evidence>
<dbReference type="RefSeq" id="WP_332901696.1">
    <property type="nucleotide sequence ID" value="NZ_JBAGLP010000116.1"/>
</dbReference>
<proteinExistence type="predicted"/>
<dbReference type="InterPro" id="IPR048868">
    <property type="entry name" value="OGG-like_put"/>
</dbReference>
<dbReference type="Proteomes" id="UP001310387">
    <property type="component" value="Unassembled WGS sequence"/>
</dbReference>
<name>A0ABU7Z6V3_9MICO</name>
<sequence>MGTSLAGGQTLLDRLPGQEALLAQDVRFRPRWWTSQAPASSWLEELPADPADPERRRLSRGRMLAAADGADDWESQALLASCAWSAGDRALVASRSARALVETEPSELLSRLRLAAKHLGTGRGAVDAYRAMQRGGAASVKHLGPAAFTTFLYVADFATRGGVRGGDALIMDRNVVRALNDLHGLSVPDGGPWSVDLYARWLDIAAEQAWLAAIELGRTVRSDEIEYAYSEHGRVL</sequence>
<reference evidence="1" key="2">
    <citation type="submission" date="2024-02" db="EMBL/GenBank/DDBJ databases">
        <authorList>
            <person name="Prathaban M."/>
            <person name="Mythili R."/>
            <person name="Sharmila Devi N."/>
            <person name="Sobanaa M."/>
            <person name="Prathiviraj R."/>
            <person name="Selvin J."/>
        </authorList>
    </citation>
    <scope>NUCLEOTIDE SEQUENCE</scope>
    <source>
        <strain evidence="1">MP1014</strain>
    </source>
</reference>
<keyword evidence="2" id="KW-1185">Reference proteome</keyword>
<evidence type="ECO:0000313" key="2">
    <source>
        <dbReference type="Proteomes" id="UP001310387"/>
    </source>
</evidence>
<dbReference type="EMBL" id="JBAGLP010000116">
    <property type="protein sequence ID" value="MEG3615005.1"/>
    <property type="molecule type" value="Genomic_DNA"/>
</dbReference>
<gene>
    <name evidence="1" type="ORF">V5O49_07690</name>
</gene>
<comment type="caution">
    <text evidence="1">The sequence shown here is derived from an EMBL/GenBank/DDBJ whole genome shotgun (WGS) entry which is preliminary data.</text>
</comment>
<protein>
    <submittedName>
        <fullName evidence="1">Uncharacterized protein</fullName>
    </submittedName>
</protein>